<gene>
    <name evidence="2" type="ORF">Tco_1018224</name>
</gene>
<keyword evidence="3" id="KW-1185">Reference proteome</keyword>
<evidence type="ECO:0000313" key="2">
    <source>
        <dbReference type="EMBL" id="GJT66744.1"/>
    </source>
</evidence>
<sequence>MKVEESLNVTFNESQPPTNLSPFVNDDVGEEEAIERKVTVDNNNVENKSIEVDEYIKEMLKKFGLEDSKPTKTPMSTEIKLTKDDEAESMDSTNIEFNISLDQFAELTSLQNQGICVYTDSWSLDALKNNLEPNPPYNSNLPPLDDIRAMTHQRVIFKKETKEGIVHKLLYQIKTNELLDHLKPCELVIRENAYVAIGNRDHVQASIALMLYYLENLRETMADHPFDNHYILVPRLMSSLKANQPRRPPLKKPRNVGKGFILVFNVADATDVARSAYDVILTEPGLSVIVNAVLTNRGKY</sequence>
<dbReference type="Gene3D" id="3.40.50.1000">
    <property type="entry name" value="HAD superfamily/HAD-like"/>
    <property type="match status" value="1"/>
</dbReference>
<proteinExistence type="predicted"/>
<comment type="caution">
    <text evidence="2">The sequence shown here is derived from an EMBL/GenBank/DDBJ whole genome shotgun (WGS) entry which is preliminary data.</text>
</comment>
<dbReference type="Gene3D" id="1.20.1110.10">
    <property type="entry name" value="Calcium-transporting ATPase, transmembrane domain"/>
    <property type="match status" value="1"/>
</dbReference>
<dbReference type="EMBL" id="BQNB010017743">
    <property type="protein sequence ID" value="GJT66744.1"/>
    <property type="molecule type" value="Genomic_DNA"/>
</dbReference>
<accession>A0ABQ5FU43</accession>
<evidence type="ECO:0000256" key="1">
    <source>
        <dbReference type="SAM" id="MobiDB-lite"/>
    </source>
</evidence>
<evidence type="ECO:0000313" key="3">
    <source>
        <dbReference type="Proteomes" id="UP001151760"/>
    </source>
</evidence>
<feature type="compositionally biased region" description="Polar residues" evidence="1">
    <location>
        <begin position="7"/>
        <end position="22"/>
    </location>
</feature>
<reference evidence="2" key="1">
    <citation type="journal article" date="2022" name="Int. J. Mol. Sci.">
        <title>Draft Genome of Tanacetum Coccineum: Genomic Comparison of Closely Related Tanacetum-Family Plants.</title>
        <authorList>
            <person name="Yamashiro T."/>
            <person name="Shiraishi A."/>
            <person name="Nakayama K."/>
            <person name="Satake H."/>
        </authorList>
    </citation>
    <scope>NUCLEOTIDE SEQUENCE</scope>
</reference>
<organism evidence="2 3">
    <name type="scientific">Tanacetum coccineum</name>
    <dbReference type="NCBI Taxonomy" id="301880"/>
    <lineage>
        <taxon>Eukaryota</taxon>
        <taxon>Viridiplantae</taxon>
        <taxon>Streptophyta</taxon>
        <taxon>Embryophyta</taxon>
        <taxon>Tracheophyta</taxon>
        <taxon>Spermatophyta</taxon>
        <taxon>Magnoliopsida</taxon>
        <taxon>eudicotyledons</taxon>
        <taxon>Gunneridae</taxon>
        <taxon>Pentapetalae</taxon>
        <taxon>asterids</taxon>
        <taxon>campanulids</taxon>
        <taxon>Asterales</taxon>
        <taxon>Asteraceae</taxon>
        <taxon>Asteroideae</taxon>
        <taxon>Anthemideae</taxon>
        <taxon>Anthemidinae</taxon>
        <taxon>Tanacetum</taxon>
    </lineage>
</organism>
<protein>
    <submittedName>
        <fullName evidence="2">Uncharacterized protein</fullName>
    </submittedName>
</protein>
<feature type="region of interest" description="Disordered" evidence="1">
    <location>
        <begin position="1"/>
        <end position="24"/>
    </location>
</feature>
<reference evidence="2" key="2">
    <citation type="submission" date="2022-01" db="EMBL/GenBank/DDBJ databases">
        <authorList>
            <person name="Yamashiro T."/>
            <person name="Shiraishi A."/>
            <person name="Satake H."/>
            <person name="Nakayama K."/>
        </authorList>
    </citation>
    <scope>NUCLEOTIDE SEQUENCE</scope>
</reference>
<dbReference type="Proteomes" id="UP001151760">
    <property type="component" value="Unassembled WGS sequence"/>
</dbReference>
<dbReference type="InterPro" id="IPR023214">
    <property type="entry name" value="HAD_sf"/>
</dbReference>
<name>A0ABQ5FU43_9ASTR</name>